<dbReference type="InterPro" id="IPR036113">
    <property type="entry name" value="Asp/Glu-ADT_sf_sub_c"/>
</dbReference>
<dbReference type="Proteomes" id="UP000199532">
    <property type="component" value="Unassembled WGS sequence"/>
</dbReference>
<dbReference type="Gene3D" id="1.10.20.60">
    <property type="entry name" value="Glu-tRNAGln amidotransferase C subunit, N-terminal domain"/>
    <property type="match status" value="1"/>
</dbReference>
<dbReference type="EMBL" id="FNXY01000005">
    <property type="protein sequence ID" value="SEJ13927.1"/>
    <property type="molecule type" value="Genomic_DNA"/>
</dbReference>
<dbReference type="GO" id="GO:0050566">
    <property type="term" value="F:asparaginyl-tRNA synthase (glutamine-hydrolyzing) activity"/>
    <property type="evidence" value="ECO:0007669"/>
    <property type="project" value="RHEA"/>
</dbReference>
<name>A0A1H6WIJ5_9BACT</name>
<keyword evidence="1" id="KW-0067">ATP-binding</keyword>
<dbReference type="GO" id="GO:0006412">
    <property type="term" value="P:translation"/>
    <property type="evidence" value="ECO:0007669"/>
    <property type="project" value="UniProtKB-UniRule"/>
</dbReference>
<dbReference type="Pfam" id="PF02686">
    <property type="entry name" value="GatC"/>
    <property type="match status" value="1"/>
</dbReference>
<reference evidence="2 3" key="1">
    <citation type="submission" date="2016-10" db="EMBL/GenBank/DDBJ databases">
        <authorList>
            <person name="de Groot N.N."/>
        </authorList>
    </citation>
    <scope>NUCLEOTIDE SEQUENCE [LARGE SCALE GENOMIC DNA]</scope>
    <source>
        <strain evidence="2 3">DSM 19938</strain>
    </source>
</reference>
<keyword evidence="1" id="KW-0648">Protein biosynthesis</keyword>
<dbReference type="PANTHER" id="PTHR15004">
    <property type="entry name" value="GLUTAMYL-TRNA(GLN) AMIDOTRANSFERASE SUBUNIT C, MITOCHONDRIAL"/>
    <property type="match status" value="1"/>
</dbReference>
<dbReference type="EC" id="6.3.5.-" evidence="1"/>
<dbReference type="InterPro" id="IPR003837">
    <property type="entry name" value="GatC"/>
</dbReference>
<dbReference type="GO" id="GO:0016740">
    <property type="term" value="F:transferase activity"/>
    <property type="evidence" value="ECO:0007669"/>
    <property type="project" value="UniProtKB-KW"/>
</dbReference>
<keyword evidence="1" id="KW-0547">Nucleotide-binding</keyword>
<organism evidence="2 3">
    <name type="scientific">Dyadobacter koreensis</name>
    <dbReference type="NCBI Taxonomy" id="408657"/>
    <lineage>
        <taxon>Bacteria</taxon>
        <taxon>Pseudomonadati</taxon>
        <taxon>Bacteroidota</taxon>
        <taxon>Cytophagia</taxon>
        <taxon>Cytophagales</taxon>
        <taxon>Spirosomataceae</taxon>
        <taxon>Dyadobacter</taxon>
    </lineage>
</organism>
<keyword evidence="1" id="KW-0436">Ligase</keyword>
<dbReference type="RefSeq" id="WP_090337124.1">
    <property type="nucleotide sequence ID" value="NZ_FNXY01000005.1"/>
</dbReference>
<dbReference type="OrthoDB" id="9813938at2"/>
<evidence type="ECO:0000313" key="3">
    <source>
        <dbReference type="Proteomes" id="UP000199532"/>
    </source>
</evidence>
<evidence type="ECO:0000256" key="1">
    <source>
        <dbReference type="HAMAP-Rule" id="MF_00122"/>
    </source>
</evidence>
<gene>
    <name evidence="1" type="primary">gatC</name>
    <name evidence="2" type="ORF">SAMN04487995_3418</name>
</gene>
<dbReference type="HAMAP" id="MF_00122">
    <property type="entry name" value="GatC"/>
    <property type="match status" value="1"/>
</dbReference>
<proteinExistence type="inferred from homology"/>
<keyword evidence="2" id="KW-0808">Transferase</keyword>
<accession>A0A1H6WIJ5</accession>
<evidence type="ECO:0000313" key="2">
    <source>
        <dbReference type="EMBL" id="SEJ13927.1"/>
    </source>
</evidence>
<comment type="catalytic activity">
    <reaction evidence="1">
        <text>L-glutamyl-tRNA(Gln) + L-glutamine + ATP + H2O = L-glutaminyl-tRNA(Gln) + L-glutamate + ADP + phosphate + H(+)</text>
        <dbReference type="Rhea" id="RHEA:17521"/>
        <dbReference type="Rhea" id="RHEA-COMP:9681"/>
        <dbReference type="Rhea" id="RHEA-COMP:9684"/>
        <dbReference type="ChEBI" id="CHEBI:15377"/>
        <dbReference type="ChEBI" id="CHEBI:15378"/>
        <dbReference type="ChEBI" id="CHEBI:29985"/>
        <dbReference type="ChEBI" id="CHEBI:30616"/>
        <dbReference type="ChEBI" id="CHEBI:43474"/>
        <dbReference type="ChEBI" id="CHEBI:58359"/>
        <dbReference type="ChEBI" id="CHEBI:78520"/>
        <dbReference type="ChEBI" id="CHEBI:78521"/>
        <dbReference type="ChEBI" id="CHEBI:456216"/>
    </reaction>
</comment>
<protein>
    <recommendedName>
        <fullName evidence="1">Aspartyl/glutamyl-tRNA(Asn/Gln) amidotransferase subunit C</fullName>
        <shortName evidence="1">Asp/Glu-ADT subunit C</shortName>
        <ecNumber evidence="1">6.3.5.-</ecNumber>
    </recommendedName>
</protein>
<keyword evidence="3" id="KW-1185">Reference proteome</keyword>
<dbReference type="GO" id="GO:0006450">
    <property type="term" value="P:regulation of translational fidelity"/>
    <property type="evidence" value="ECO:0007669"/>
    <property type="project" value="InterPro"/>
</dbReference>
<dbReference type="GO" id="GO:0050567">
    <property type="term" value="F:glutaminyl-tRNA synthase (glutamine-hydrolyzing) activity"/>
    <property type="evidence" value="ECO:0007669"/>
    <property type="project" value="UniProtKB-UniRule"/>
</dbReference>
<dbReference type="PANTHER" id="PTHR15004:SF0">
    <property type="entry name" value="GLUTAMYL-TRNA(GLN) AMIDOTRANSFERASE SUBUNIT C, MITOCHONDRIAL"/>
    <property type="match status" value="1"/>
</dbReference>
<dbReference type="NCBIfam" id="TIGR00135">
    <property type="entry name" value="gatC"/>
    <property type="match status" value="1"/>
</dbReference>
<dbReference type="SUPFAM" id="SSF141000">
    <property type="entry name" value="Glu-tRNAGln amidotransferase C subunit"/>
    <property type="match status" value="1"/>
</dbReference>
<dbReference type="GO" id="GO:0070681">
    <property type="term" value="P:glutaminyl-tRNAGln biosynthesis via transamidation"/>
    <property type="evidence" value="ECO:0007669"/>
    <property type="project" value="TreeGrafter"/>
</dbReference>
<dbReference type="AlphaFoldDB" id="A0A1H6WIJ5"/>
<comment type="function">
    <text evidence="1">Allows the formation of correctly charged Asn-tRNA(Asn) or Gln-tRNA(Gln) through the transamidation of misacylated Asp-tRNA(Asn) or Glu-tRNA(Gln) in organisms which lack either or both of asparaginyl-tRNA or glutaminyl-tRNA synthetases. The reaction takes place in the presence of glutamine and ATP through an activated phospho-Asp-tRNA(Asn) or phospho-Glu-tRNA(Gln).</text>
</comment>
<dbReference type="GO" id="GO:0005524">
    <property type="term" value="F:ATP binding"/>
    <property type="evidence" value="ECO:0007669"/>
    <property type="project" value="UniProtKB-KW"/>
</dbReference>
<dbReference type="STRING" id="408657.SAMN04487995_3418"/>
<sequence>MKIDRDSLNKIAHLARLHVKPEEEAALLNSMDNVLTWMEQLNEIDTEGVEPLTHIMDEVNSWREDSGNNSLTREEALATAPSQDGIYIKVPKVIE</sequence>
<comment type="similarity">
    <text evidence="1">Belongs to the GatC family.</text>
</comment>
<comment type="subunit">
    <text evidence="1">Heterotrimer of A, B and C subunits.</text>
</comment>
<comment type="catalytic activity">
    <reaction evidence="1">
        <text>L-aspartyl-tRNA(Asn) + L-glutamine + ATP + H2O = L-asparaginyl-tRNA(Asn) + L-glutamate + ADP + phosphate + 2 H(+)</text>
        <dbReference type="Rhea" id="RHEA:14513"/>
        <dbReference type="Rhea" id="RHEA-COMP:9674"/>
        <dbReference type="Rhea" id="RHEA-COMP:9677"/>
        <dbReference type="ChEBI" id="CHEBI:15377"/>
        <dbReference type="ChEBI" id="CHEBI:15378"/>
        <dbReference type="ChEBI" id="CHEBI:29985"/>
        <dbReference type="ChEBI" id="CHEBI:30616"/>
        <dbReference type="ChEBI" id="CHEBI:43474"/>
        <dbReference type="ChEBI" id="CHEBI:58359"/>
        <dbReference type="ChEBI" id="CHEBI:78515"/>
        <dbReference type="ChEBI" id="CHEBI:78516"/>
        <dbReference type="ChEBI" id="CHEBI:456216"/>
    </reaction>
</comment>